<organism evidence="1 2">
    <name type="scientific">Paracoccus aestuarii</name>
    <dbReference type="NCBI Taxonomy" id="453842"/>
    <lineage>
        <taxon>Bacteria</taxon>
        <taxon>Pseudomonadati</taxon>
        <taxon>Pseudomonadota</taxon>
        <taxon>Alphaproteobacteria</taxon>
        <taxon>Rhodobacterales</taxon>
        <taxon>Paracoccaceae</taxon>
        <taxon>Paracoccus</taxon>
    </lineage>
</organism>
<proteinExistence type="predicted"/>
<dbReference type="EMBL" id="QZEV01000006">
    <property type="protein sequence ID" value="RJL06764.1"/>
    <property type="molecule type" value="Genomic_DNA"/>
</dbReference>
<keyword evidence="2" id="KW-1185">Reference proteome</keyword>
<dbReference type="InterPro" id="IPR021955">
    <property type="entry name" value="DUF3572"/>
</dbReference>
<dbReference type="OrthoDB" id="7356934at2"/>
<reference evidence="1 2" key="1">
    <citation type="submission" date="2018-09" db="EMBL/GenBank/DDBJ databases">
        <title>Paracoccus onubensis nov. sp. a moderate halophilic bacterium isolated from Gruta de las Maravillas (Aracena, Spain).</title>
        <authorList>
            <person name="Jurado V."/>
            <person name="Gutierrez-Patricio S."/>
            <person name="Gonzalez-Pimentel J.L."/>
            <person name="Laiz L."/>
            <person name="Saiz-Jimenez C."/>
        </authorList>
    </citation>
    <scope>NUCLEOTIDE SEQUENCE [LARGE SCALE GENOMIC DNA]</scope>
    <source>
        <strain evidence="1 2">DSM 19484</strain>
    </source>
</reference>
<evidence type="ECO:0000313" key="1">
    <source>
        <dbReference type="EMBL" id="RJL06764.1"/>
    </source>
</evidence>
<dbReference type="Pfam" id="PF12096">
    <property type="entry name" value="DUF3572"/>
    <property type="match status" value="1"/>
</dbReference>
<gene>
    <name evidence="1" type="ORF">D3P06_02620</name>
</gene>
<name>A0A419A1A1_9RHOB</name>
<sequence>MRVDAIPSASTMRAVMGPSRKSRESEFNCSLKCLIKSFLASAPYENATGEGIMGFSADRASDLAMRILLEMAERPEDVAGFLGTSGLQASELRNLAQRPDIALFLLDFIAEDDDRILRFSAALGLRPQDIMAARTALSGPGSYGWAAD</sequence>
<comment type="caution">
    <text evidence="1">The sequence shown here is derived from an EMBL/GenBank/DDBJ whole genome shotgun (WGS) entry which is preliminary data.</text>
</comment>
<protein>
    <submittedName>
        <fullName evidence="1">DUF3572 family protein</fullName>
    </submittedName>
</protein>
<dbReference type="Proteomes" id="UP000285530">
    <property type="component" value="Unassembled WGS sequence"/>
</dbReference>
<dbReference type="AlphaFoldDB" id="A0A419A1A1"/>
<evidence type="ECO:0000313" key="2">
    <source>
        <dbReference type="Proteomes" id="UP000285530"/>
    </source>
</evidence>
<accession>A0A419A1A1</accession>